<dbReference type="InterPro" id="IPR036890">
    <property type="entry name" value="HATPase_C_sf"/>
</dbReference>
<keyword evidence="7" id="KW-0472">Membrane</keyword>
<reference evidence="10" key="1">
    <citation type="submission" date="2015-10" db="EMBL/GenBank/DDBJ databases">
        <authorList>
            <person name="Regsiter A."/>
            <person name="william w."/>
        </authorList>
    </citation>
    <scope>NUCLEOTIDE SEQUENCE [LARGE SCALE GENOMIC DNA]</scope>
</reference>
<dbReference type="SMART" id="SM00388">
    <property type="entry name" value="HisKA"/>
    <property type="match status" value="1"/>
</dbReference>
<dbReference type="InterPro" id="IPR005467">
    <property type="entry name" value="His_kinase_dom"/>
</dbReference>
<organism evidence="9 10">
    <name type="scientific">Planktothrix tepida PCC 9214</name>
    <dbReference type="NCBI Taxonomy" id="671072"/>
    <lineage>
        <taxon>Bacteria</taxon>
        <taxon>Bacillati</taxon>
        <taxon>Cyanobacteriota</taxon>
        <taxon>Cyanophyceae</taxon>
        <taxon>Oscillatoriophycideae</taxon>
        <taxon>Oscillatoriales</taxon>
        <taxon>Microcoleaceae</taxon>
        <taxon>Planktothrix</taxon>
    </lineage>
</organism>
<keyword evidence="7" id="KW-0812">Transmembrane</keyword>
<dbReference type="FunFam" id="3.30.565.10:FF:000006">
    <property type="entry name" value="Sensor histidine kinase WalK"/>
    <property type="match status" value="1"/>
</dbReference>
<evidence type="ECO:0000313" key="10">
    <source>
        <dbReference type="Proteomes" id="UP000184315"/>
    </source>
</evidence>
<sequence>MVWDTGLKKTRDFNFRYLRWHLLLSYLTVMAAILFLFVIGVYLFFSYSFYQQLDEKLRALAQSAAPSLSEVEKRGNEYLDQMSVFPWRDLFNRDQQSLEWFNAKGELLAKRGELVLYFPPKPGVSKIRLSNHPFAIHTYTISVFTNSSNKKTILKGFIRASQSTESIKVSQKQLLLWLGIGGSLALGLAGIGGLWLTQKALKPIEQSYKQLKQFTADASHELRSPLTAIKTSVDVMLTHLERIHPKDLKKLSAISSATVQMNHLVDDLLFLARTDVSASKLSHEWLPIKLHELLQDVIDLIAPSAQAKQIRFISHVSIPLMIHGDRNCLCRLLSNLLENAIQYTSTGGKITVFLKKQNRFAVITIKDTGIGIAEEHLPFIFDRFWRADKARSHREGGTGLGLSIAQAVALQHGGKITVASKLGVGSCFFVHLPRISSTITGANFPKNSDFNSLT</sequence>
<proteinExistence type="predicted"/>
<gene>
    <name evidence="9" type="ORF">PL9214290515</name>
</gene>
<dbReference type="Pfam" id="PF00512">
    <property type="entry name" value="HisKA"/>
    <property type="match status" value="1"/>
</dbReference>
<keyword evidence="5 9" id="KW-0418">Kinase</keyword>
<feature type="transmembrane region" description="Helical" evidence="7">
    <location>
        <begin position="174"/>
        <end position="196"/>
    </location>
</feature>
<name>A0A1J1LG94_9CYAN</name>
<keyword evidence="6" id="KW-0902">Two-component regulatory system</keyword>
<evidence type="ECO:0000256" key="2">
    <source>
        <dbReference type="ARBA" id="ARBA00012438"/>
    </source>
</evidence>
<dbReference type="PRINTS" id="PR00344">
    <property type="entry name" value="BCTRLSENSOR"/>
</dbReference>
<dbReference type="Pfam" id="PF02518">
    <property type="entry name" value="HATPase_c"/>
    <property type="match status" value="1"/>
</dbReference>
<dbReference type="SMART" id="SM00387">
    <property type="entry name" value="HATPase_c"/>
    <property type="match status" value="1"/>
</dbReference>
<feature type="domain" description="Histidine kinase" evidence="8">
    <location>
        <begin position="217"/>
        <end position="436"/>
    </location>
</feature>
<dbReference type="AlphaFoldDB" id="A0A1J1LG94"/>
<dbReference type="InterPro" id="IPR004358">
    <property type="entry name" value="Sig_transdc_His_kin-like_C"/>
</dbReference>
<evidence type="ECO:0000256" key="4">
    <source>
        <dbReference type="ARBA" id="ARBA00022679"/>
    </source>
</evidence>
<dbReference type="CDD" id="cd00075">
    <property type="entry name" value="HATPase"/>
    <property type="match status" value="1"/>
</dbReference>
<comment type="catalytic activity">
    <reaction evidence="1">
        <text>ATP + protein L-histidine = ADP + protein N-phospho-L-histidine.</text>
        <dbReference type="EC" id="2.7.13.3"/>
    </reaction>
</comment>
<dbReference type="GO" id="GO:0000155">
    <property type="term" value="F:phosphorelay sensor kinase activity"/>
    <property type="evidence" value="ECO:0007669"/>
    <property type="project" value="InterPro"/>
</dbReference>
<dbReference type="InterPro" id="IPR003594">
    <property type="entry name" value="HATPase_dom"/>
</dbReference>
<dbReference type="InterPro" id="IPR003661">
    <property type="entry name" value="HisK_dim/P_dom"/>
</dbReference>
<dbReference type="PANTHER" id="PTHR43711">
    <property type="entry name" value="TWO-COMPONENT HISTIDINE KINASE"/>
    <property type="match status" value="1"/>
</dbReference>
<dbReference type="OrthoDB" id="9813151at2"/>
<evidence type="ECO:0000259" key="8">
    <source>
        <dbReference type="PROSITE" id="PS50109"/>
    </source>
</evidence>
<dbReference type="Proteomes" id="UP000184315">
    <property type="component" value="Unassembled WGS sequence"/>
</dbReference>
<dbReference type="CDD" id="cd00082">
    <property type="entry name" value="HisKA"/>
    <property type="match status" value="1"/>
</dbReference>
<dbReference type="SUPFAM" id="SSF55874">
    <property type="entry name" value="ATPase domain of HSP90 chaperone/DNA topoisomerase II/histidine kinase"/>
    <property type="match status" value="1"/>
</dbReference>
<evidence type="ECO:0000256" key="7">
    <source>
        <dbReference type="SAM" id="Phobius"/>
    </source>
</evidence>
<feature type="transmembrane region" description="Helical" evidence="7">
    <location>
        <begin position="20"/>
        <end position="45"/>
    </location>
</feature>
<evidence type="ECO:0000313" key="9">
    <source>
        <dbReference type="EMBL" id="CUR30924.1"/>
    </source>
</evidence>
<dbReference type="Gene3D" id="1.10.287.130">
    <property type="match status" value="1"/>
</dbReference>
<dbReference type="PROSITE" id="PS50109">
    <property type="entry name" value="HIS_KIN"/>
    <property type="match status" value="1"/>
</dbReference>
<keyword evidence="3" id="KW-0597">Phosphoprotein</keyword>
<evidence type="ECO:0000256" key="3">
    <source>
        <dbReference type="ARBA" id="ARBA00022553"/>
    </source>
</evidence>
<dbReference type="RefSeq" id="WP_139294972.1">
    <property type="nucleotide sequence ID" value="NZ_LN889782.1"/>
</dbReference>
<keyword evidence="10" id="KW-1185">Reference proteome</keyword>
<keyword evidence="7" id="KW-1133">Transmembrane helix</keyword>
<keyword evidence="4" id="KW-0808">Transferase</keyword>
<dbReference type="STRING" id="671072.PL9214290515"/>
<evidence type="ECO:0000256" key="1">
    <source>
        <dbReference type="ARBA" id="ARBA00000085"/>
    </source>
</evidence>
<accession>A0A1J1LG94</accession>
<dbReference type="SUPFAM" id="SSF47384">
    <property type="entry name" value="Homodimeric domain of signal transducing histidine kinase"/>
    <property type="match status" value="1"/>
</dbReference>
<dbReference type="InterPro" id="IPR050736">
    <property type="entry name" value="Sensor_HK_Regulatory"/>
</dbReference>
<dbReference type="InterPro" id="IPR036097">
    <property type="entry name" value="HisK_dim/P_sf"/>
</dbReference>
<dbReference type="EC" id="2.7.13.3" evidence="2"/>
<dbReference type="PANTHER" id="PTHR43711:SF1">
    <property type="entry name" value="HISTIDINE KINASE 1"/>
    <property type="match status" value="1"/>
</dbReference>
<evidence type="ECO:0000256" key="6">
    <source>
        <dbReference type="ARBA" id="ARBA00023012"/>
    </source>
</evidence>
<dbReference type="EMBL" id="CZDF01000132">
    <property type="protein sequence ID" value="CUR30924.1"/>
    <property type="molecule type" value="Genomic_DNA"/>
</dbReference>
<dbReference type="Gene3D" id="3.30.565.10">
    <property type="entry name" value="Histidine kinase-like ATPase, C-terminal domain"/>
    <property type="match status" value="1"/>
</dbReference>
<evidence type="ECO:0000256" key="5">
    <source>
        <dbReference type="ARBA" id="ARBA00022777"/>
    </source>
</evidence>
<protein>
    <recommendedName>
        <fullName evidence="2">histidine kinase</fullName>
        <ecNumber evidence="2">2.7.13.3</ecNumber>
    </recommendedName>
</protein>